<name>A0A9W4GUU9_9ACTN</name>
<comment type="caution">
    <text evidence="2">The sequence shown here is derived from an EMBL/GenBank/DDBJ whole genome shotgun (WGS) entry which is preliminary data.</text>
</comment>
<feature type="compositionally biased region" description="Basic residues" evidence="1">
    <location>
        <begin position="69"/>
        <end position="90"/>
    </location>
</feature>
<reference evidence="2" key="1">
    <citation type="submission" date="2021-05" db="EMBL/GenBank/DDBJ databases">
        <authorList>
            <person name="Arsene-Ploetze F."/>
        </authorList>
    </citation>
    <scope>NUCLEOTIDE SEQUENCE</scope>
    <source>
        <strain evidence="2">DSM 42138</strain>
    </source>
</reference>
<feature type="compositionally biased region" description="Basic and acidic residues" evidence="1">
    <location>
        <begin position="248"/>
        <end position="276"/>
    </location>
</feature>
<protein>
    <submittedName>
        <fullName evidence="2">Uncharacterized protein</fullName>
    </submittedName>
</protein>
<dbReference type="AlphaFoldDB" id="A0A9W4GUU9"/>
<accession>A0A9W4GUU9</accession>
<feature type="compositionally biased region" description="Basic residues" evidence="1">
    <location>
        <begin position="278"/>
        <end position="302"/>
    </location>
</feature>
<dbReference type="Proteomes" id="UP001152519">
    <property type="component" value="Unassembled WGS sequence"/>
</dbReference>
<feature type="region of interest" description="Disordered" evidence="1">
    <location>
        <begin position="233"/>
        <end position="326"/>
    </location>
</feature>
<evidence type="ECO:0000313" key="2">
    <source>
        <dbReference type="EMBL" id="CAG6398564.1"/>
    </source>
</evidence>
<gene>
    <name evidence="2" type="ORF">SCOCK_70248</name>
</gene>
<feature type="region of interest" description="Disordered" evidence="1">
    <location>
        <begin position="146"/>
        <end position="197"/>
    </location>
</feature>
<sequence>MELVLGLHRRHDRLLQQPQLVGEVVDAGRDARRRRRLGRPGHVHRRLRRHRRYDRRLGRLQLPGVGRGPRVRHRRHRAVHQRPRLHRHPRQPGLRPDDQHLVLEPVHLLGHRWHHGRQHPAAHRRIRGQRGAVQPDVPEPELLLHLQRPDRGAQRVPGLRQHRQRHGEEAGGRRLPRQRQPRNRRAGLHRGAEHRQLLPLLRHEPVLRLPRGTVGVLRPRPDPAQLELQLQGGRRLVGHRPAGQPQPRADRLGHRLEDRPVVLEHPVGTRHDDPAQRHGQRRRFRRDHPQHQRQHRVQRRQPRPGAVPRQRLHELHVHPGRADRRQPLLLTARRLDGLTA</sequence>
<feature type="compositionally biased region" description="Basic and acidic residues" evidence="1">
    <location>
        <begin position="311"/>
        <end position="326"/>
    </location>
</feature>
<feature type="compositionally biased region" description="Basic residues" evidence="1">
    <location>
        <begin position="174"/>
        <end position="188"/>
    </location>
</feature>
<proteinExistence type="predicted"/>
<dbReference type="EMBL" id="CAJSLV010000103">
    <property type="protein sequence ID" value="CAG6398564.1"/>
    <property type="molecule type" value="Genomic_DNA"/>
</dbReference>
<organism evidence="2 3">
    <name type="scientific">Actinacidiphila cocklensis</name>
    <dbReference type="NCBI Taxonomy" id="887465"/>
    <lineage>
        <taxon>Bacteria</taxon>
        <taxon>Bacillati</taxon>
        <taxon>Actinomycetota</taxon>
        <taxon>Actinomycetes</taxon>
        <taxon>Kitasatosporales</taxon>
        <taxon>Streptomycetaceae</taxon>
        <taxon>Actinacidiphila</taxon>
    </lineage>
</organism>
<evidence type="ECO:0000256" key="1">
    <source>
        <dbReference type="SAM" id="MobiDB-lite"/>
    </source>
</evidence>
<feature type="region of interest" description="Disordered" evidence="1">
    <location>
        <begin position="61"/>
        <end position="97"/>
    </location>
</feature>
<keyword evidence="3" id="KW-1185">Reference proteome</keyword>
<evidence type="ECO:0000313" key="3">
    <source>
        <dbReference type="Proteomes" id="UP001152519"/>
    </source>
</evidence>